<reference evidence="1 2" key="1">
    <citation type="submission" date="2013-11" db="EMBL/GenBank/DDBJ databases">
        <title>Genome sequencing of Stegodyphus mimosarum.</title>
        <authorList>
            <person name="Bechsgaard J."/>
        </authorList>
    </citation>
    <scope>NUCLEOTIDE SEQUENCE [LARGE SCALE GENOMIC DNA]</scope>
</reference>
<sequence length="72" mass="8247">MEQKTGIEAIPFTDIPTQSPDASPMDFCVFGLLKTALSKRCRKTLTGLWKAVREEWDKIPLLPLQKELLSWK</sequence>
<dbReference type="OrthoDB" id="8186282at2759"/>
<dbReference type="AlphaFoldDB" id="A0A087TFP5"/>
<evidence type="ECO:0000313" key="1">
    <source>
        <dbReference type="EMBL" id="KFM63934.1"/>
    </source>
</evidence>
<organism evidence="1 2">
    <name type="scientific">Stegodyphus mimosarum</name>
    <name type="common">African social velvet spider</name>
    <dbReference type="NCBI Taxonomy" id="407821"/>
    <lineage>
        <taxon>Eukaryota</taxon>
        <taxon>Metazoa</taxon>
        <taxon>Ecdysozoa</taxon>
        <taxon>Arthropoda</taxon>
        <taxon>Chelicerata</taxon>
        <taxon>Arachnida</taxon>
        <taxon>Araneae</taxon>
        <taxon>Araneomorphae</taxon>
        <taxon>Entelegynae</taxon>
        <taxon>Eresoidea</taxon>
        <taxon>Eresidae</taxon>
        <taxon>Stegodyphus</taxon>
    </lineage>
</organism>
<dbReference type="GO" id="GO:0003676">
    <property type="term" value="F:nucleic acid binding"/>
    <property type="evidence" value="ECO:0007669"/>
    <property type="project" value="InterPro"/>
</dbReference>
<dbReference type="InterPro" id="IPR036397">
    <property type="entry name" value="RNaseH_sf"/>
</dbReference>
<dbReference type="Proteomes" id="UP000054359">
    <property type="component" value="Unassembled WGS sequence"/>
</dbReference>
<accession>A0A087TFP5</accession>
<proteinExistence type="predicted"/>
<feature type="non-terminal residue" evidence="1">
    <location>
        <position position="72"/>
    </location>
</feature>
<name>A0A087TFP5_STEMI</name>
<keyword evidence="2" id="KW-1185">Reference proteome</keyword>
<evidence type="ECO:0000313" key="2">
    <source>
        <dbReference type="Proteomes" id="UP000054359"/>
    </source>
</evidence>
<gene>
    <name evidence="1" type="ORF">X975_02668</name>
</gene>
<protein>
    <submittedName>
        <fullName evidence="1">Uncharacterized protein</fullName>
    </submittedName>
</protein>
<dbReference type="Gene3D" id="3.30.420.10">
    <property type="entry name" value="Ribonuclease H-like superfamily/Ribonuclease H"/>
    <property type="match status" value="1"/>
</dbReference>
<dbReference type="EMBL" id="KK115006">
    <property type="protein sequence ID" value="KFM63934.1"/>
    <property type="molecule type" value="Genomic_DNA"/>
</dbReference>